<dbReference type="AlphaFoldDB" id="A0A2P6RIE1"/>
<proteinExistence type="predicted"/>
<organism evidence="1 2">
    <name type="scientific">Rosa chinensis</name>
    <name type="common">China rose</name>
    <dbReference type="NCBI Taxonomy" id="74649"/>
    <lineage>
        <taxon>Eukaryota</taxon>
        <taxon>Viridiplantae</taxon>
        <taxon>Streptophyta</taxon>
        <taxon>Embryophyta</taxon>
        <taxon>Tracheophyta</taxon>
        <taxon>Spermatophyta</taxon>
        <taxon>Magnoliopsida</taxon>
        <taxon>eudicotyledons</taxon>
        <taxon>Gunneridae</taxon>
        <taxon>Pentapetalae</taxon>
        <taxon>rosids</taxon>
        <taxon>fabids</taxon>
        <taxon>Rosales</taxon>
        <taxon>Rosaceae</taxon>
        <taxon>Rosoideae</taxon>
        <taxon>Rosoideae incertae sedis</taxon>
        <taxon>Rosa</taxon>
    </lineage>
</organism>
<gene>
    <name evidence="1" type="ORF">RchiOBHm_Chr2g0086181</name>
</gene>
<reference evidence="1 2" key="1">
    <citation type="journal article" date="2018" name="Nat. Genet.">
        <title>The Rosa genome provides new insights in the design of modern roses.</title>
        <authorList>
            <person name="Bendahmane M."/>
        </authorList>
    </citation>
    <scope>NUCLEOTIDE SEQUENCE [LARGE SCALE GENOMIC DNA]</scope>
    <source>
        <strain evidence="2">cv. Old Blush</strain>
    </source>
</reference>
<dbReference type="EMBL" id="PDCK01000040">
    <property type="protein sequence ID" value="PRQ46171.1"/>
    <property type="molecule type" value="Genomic_DNA"/>
</dbReference>
<evidence type="ECO:0000313" key="1">
    <source>
        <dbReference type="EMBL" id="PRQ46171.1"/>
    </source>
</evidence>
<dbReference type="Proteomes" id="UP000238479">
    <property type="component" value="Chromosome 2"/>
</dbReference>
<keyword evidence="2" id="KW-1185">Reference proteome</keyword>
<accession>A0A2P6RIE1</accession>
<sequence length="66" mass="7379">MKYENPPLLIVDIGPQTSVCIRPRSSLTLVLCPLKCDLVIFPFRQDSQVGIGSDPNDSKYPFLDNL</sequence>
<protein>
    <submittedName>
        <fullName evidence="1">Uncharacterized protein</fullName>
    </submittedName>
</protein>
<name>A0A2P6RIE1_ROSCH</name>
<comment type="caution">
    <text evidence="1">The sequence shown here is derived from an EMBL/GenBank/DDBJ whole genome shotgun (WGS) entry which is preliminary data.</text>
</comment>
<dbReference type="Gramene" id="PRQ46171">
    <property type="protein sequence ID" value="PRQ46171"/>
    <property type="gene ID" value="RchiOBHm_Chr2g0086181"/>
</dbReference>
<evidence type="ECO:0000313" key="2">
    <source>
        <dbReference type="Proteomes" id="UP000238479"/>
    </source>
</evidence>